<evidence type="ECO:0000313" key="2">
    <source>
        <dbReference type="EMBL" id="TDO51477.1"/>
    </source>
</evidence>
<dbReference type="RefSeq" id="WP_133799420.1">
    <property type="nucleotide sequence ID" value="NZ_SNWQ01000003.1"/>
</dbReference>
<gene>
    <name evidence="2" type="ORF">EV643_103214</name>
</gene>
<sequence length="64" mass="6766">MADQNVTNNIENDQDPGASTQMFRAFVNEGEVHAAEEPKLNGRTLAIIGAGIVLIAVIAAVLVF</sequence>
<dbReference type="Proteomes" id="UP000295388">
    <property type="component" value="Unassembled WGS sequence"/>
</dbReference>
<comment type="caution">
    <text evidence="2">The sequence shown here is derived from an EMBL/GenBank/DDBJ whole genome shotgun (WGS) entry which is preliminary data.</text>
</comment>
<keyword evidence="3" id="KW-1185">Reference proteome</keyword>
<organism evidence="2 3">
    <name type="scientific">Kribbella caucasensis</name>
    <dbReference type="NCBI Taxonomy" id="2512215"/>
    <lineage>
        <taxon>Bacteria</taxon>
        <taxon>Bacillati</taxon>
        <taxon>Actinomycetota</taxon>
        <taxon>Actinomycetes</taxon>
        <taxon>Propionibacteriales</taxon>
        <taxon>Kribbellaceae</taxon>
        <taxon>Kribbella</taxon>
    </lineage>
</organism>
<name>A0A4R6KJJ1_9ACTN</name>
<feature type="transmembrane region" description="Helical" evidence="1">
    <location>
        <begin position="45"/>
        <end position="63"/>
    </location>
</feature>
<protein>
    <submittedName>
        <fullName evidence="2">Uncharacterized protein</fullName>
    </submittedName>
</protein>
<evidence type="ECO:0000256" key="1">
    <source>
        <dbReference type="SAM" id="Phobius"/>
    </source>
</evidence>
<dbReference type="OrthoDB" id="3831298at2"/>
<reference evidence="2 3" key="1">
    <citation type="submission" date="2019-03" db="EMBL/GenBank/DDBJ databases">
        <title>Genomic Encyclopedia of Type Strains, Phase III (KMG-III): the genomes of soil and plant-associated and newly described type strains.</title>
        <authorList>
            <person name="Whitman W."/>
        </authorList>
    </citation>
    <scope>NUCLEOTIDE SEQUENCE [LARGE SCALE GENOMIC DNA]</scope>
    <source>
        <strain evidence="2 3">VKM Ac-2527</strain>
    </source>
</reference>
<proteinExistence type="predicted"/>
<accession>A0A4R6KJJ1</accession>
<keyword evidence="1" id="KW-0472">Membrane</keyword>
<keyword evidence="1" id="KW-1133">Transmembrane helix</keyword>
<dbReference type="EMBL" id="SNWQ01000003">
    <property type="protein sequence ID" value="TDO51477.1"/>
    <property type="molecule type" value="Genomic_DNA"/>
</dbReference>
<keyword evidence="1" id="KW-0812">Transmembrane</keyword>
<dbReference type="AlphaFoldDB" id="A0A4R6KJJ1"/>
<evidence type="ECO:0000313" key="3">
    <source>
        <dbReference type="Proteomes" id="UP000295388"/>
    </source>
</evidence>